<organism evidence="6 7">
    <name type="scientific">Ornithorhynchus anatinus</name>
    <name type="common">Duckbill platypus</name>
    <dbReference type="NCBI Taxonomy" id="9258"/>
    <lineage>
        <taxon>Eukaryota</taxon>
        <taxon>Metazoa</taxon>
        <taxon>Chordata</taxon>
        <taxon>Craniata</taxon>
        <taxon>Vertebrata</taxon>
        <taxon>Euteleostomi</taxon>
        <taxon>Mammalia</taxon>
        <taxon>Monotremata</taxon>
        <taxon>Ornithorhynchidae</taxon>
        <taxon>Ornithorhynchus</taxon>
    </lineage>
</organism>
<dbReference type="GO" id="GO:0005634">
    <property type="term" value="C:nucleus"/>
    <property type="evidence" value="ECO:0007669"/>
    <property type="project" value="UniProtKB-SubCell"/>
</dbReference>
<protein>
    <recommendedName>
        <fullName evidence="5">DNA/RNA-binding protein Alba-like domain-containing protein</fullName>
    </recommendedName>
</protein>
<evidence type="ECO:0000256" key="1">
    <source>
        <dbReference type="ARBA" id="ARBA00004123"/>
    </source>
</evidence>
<accession>A0A6I8NAB5</accession>
<evidence type="ECO:0000256" key="3">
    <source>
        <dbReference type="ARBA" id="ARBA00023242"/>
    </source>
</evidence>
<sequence>ENPRKRVFSSETPGKAAPRPQTPGNPRAFSDLAPGALEMRVKEGSKIRNLLGFAAARMELPATRRIVFSGCGRAVTKTITCAEILKRRSDGLHQLTRLRYRGLREVWESRTPLTVHKNVPAVSILLSKDPLDPGQPGPAPSALGTVPSGVSILPPSPPFSDCPLLGPRPPLWGRSLPGSLSSLLLLPSLTVPSSARALPSRDRPLRVPHPPISSLL</sequence>
<evidence type="ECO:0000313" key="7">
    <source>
        <dbReference type="Proteomes" id="UP000002279"/>
    </source>
</evidence>
<dbReference type="InterPro" id="IPR051958">
    <property type="entry name" value="Alba-like_NAB"/>
</dbReference>
<dbReference type="FunCoup" id="A0A6I8NAB5">
    <property type="interactions" value="183"/>
</dbReference>
<dbReference type="PANTHER" id="PTHR13516:SF5">
    <property type="entry name" value="RIBONUCLEASE P PROTEIN SUBUNIT P25"/>
    <property type="match status" value="1"/>
</dbReference>
<comment type="similarity">
    <text evidence="2">Belongs to the histone-like Alba family.</text>
</comment>
<reference evidence="6 7" key="1">
    <citation type="journal article" date="2008" name="Nature">
        <title>Genome analysis of the platypus reveals unique signatures of evolution.</title>
        <authorList>
            <person name="Warren W.C."/>
            <person name="Hillier L.W."/>
            <person name="Marshall Graves J.A."/>
            <person name="Birney E."/>
            <person name="Ponting C.P."/>
            <person name="Grutzner F."/>
            <person name="Belov K."/>
            <person name="Miller W."/>
            <person name="Clarke L."/>
            <person name="Chinwalla A.T."/>
            <person name="Yang S.P."/>
            <person name="Heger A."/>
            <person name="Locke D.P."/>
            <person name="Miethke P."/>
            <person name="Waters P.D."/>
            <person name="Veyrunes F."/>
            <person name="Fulton L."/>
            <person name="Fulton B."/>
            <person name="Graves T."/>
            <person name="Wallis J."/>
            <person name="Puente X.S."/>
            <person name="Lopez-Otin C."/>
            <person name="Ordonez G.R."/>
            <person name="Eichler E.E."/>
            <person name="Chen L."/>
            <person name="Cheng Z."/>
            <person name="Deakin J.E."/>
            <person name="Alsop A."/>
            <person name="Thompson K."/>
            <person name="Kirby P."/>
            <person name="Papenfuss A.T."/>
            <person name="Wakefield M.J."/>
            <person name="Olender T."/>
            <person name="Lancet D."/>
            <person name="Huttley G.A."/>
            <person name="Smit A.F."/>
            <person name="Pask A."/>
            <person name="Temple-Smith P."/>
            <person name="Batzer M.A."/>
            <person name="Walker J.A."/>
            <person name="Konkel M.K."/>
            <person name="Harris R.S."/>
            <person name="Whittington C.M."/>
            <person name="Wong E.S."/>
            <person name="Gemmell N.J."/>
            <person name="Buschiazzo E."/>
            <person name="Vargas Jentzsch I.M."/>
            <person name="Merkel A."/>
            <person name="Schmitz J."/>
            <person name="Zemann A."/>
            <person name="Churakov G."/>
            <person name="Kriegs J.O."/>
            <person name="Brosius J."/>
            <person name="Murchison E.P."/>
            <person name="Sachidanandam R."/>
            <person name="Smith C."/>
            <person name="Hannon G.J."/>
            <person name="Tsend-Ayush E."/>
            <person name="McMillan D."/>
            <person name="Attenborough R."/>
            <person name="Rens W."/>
            <person name="Ferguson-Smith M."/>
            <person name="Lefevre C.M."/>
            <person name="Sharp J.A."/>
            <person name="Nicholas K.R."/>
            <person name="Ray D.A."/>
            <person name="Kube M."/>
            <person name="Reinhardt R."/>
            <person name="Pringle T.H."/>
            <person name="Taylor J."/>
            <person name="Jones R.C."/>
            <person name="Nixon B."/>
            <person name="Dacheux J.L."/>
            <person name="Niwa H."/>
            <person name="Sekita Y."/>
            <person name="Huang X."/>
            <person name="Stark A."/>
            <person name="Kheradpour P."/>
            <person name="Kellis M."/>
            <person name="Flicek P."/>
            <person name="Chen Y."/>
            <person name="Webber C."/>
            <person name="Hardison R."/>
            <person name="Nelson J."/>
            <person name="Hallsworth-Pepin K."/>
            <person name="Delehaunty K."/>
            <person name="Markovic C."/>
            <person name="Minx P."/>
            <person name="Feng Y."/>
            <person name="Kremitzki C."/>
            <person name="Mitreva M."/>
            <person name="Glasscock J."/>
            <person name="Wylie T."/>
            <person name="Wohldmann P."/>
            <person name="Thiru P."/>
            <person name="Nhan M.N."/>
            <person name="Pohl C.S."/>
            <person name="Smith S.M."/>
            <person name="Hou S."/>
            <person name="Nefedov M."/>
            <person name="de Jong P.J."/>
            <person name="Renfree M.B."/>
            <person name="Mardis E.R."/>
            <person name="Wilson R.K."/>
        </authorList>
    </citation>
    <scope>NUCLEOTIDE SEQUENCE [LARGE SCALE GENOMIC DNA]</scope>
    <source>
        <strain evidence="6 7">Glennie</strain>
    </source>
</reference>
<comment type="subcellular location">
    <subcellularLocation>
        <location evidence="1">Nucleus</location>
    </subcellularLocation>
</comment>
<proteinExistence type="inferred from homology"/>
<dbReference type="InParanoid" id="A0A6I8NAB5"/>
<dbReference type="SUPFAM" id="SSF82704">
    <property type="entry name" value="AlbA-like"/>
    <property type="match status" value="1"/>
</dbReference>
<dbReference type="InterPro" id="IPR002775">
    <property type="entry name" value="DNA/RNA-bd_Alba-like"/>
</dbReference>
<feature type="region of interest" description="Disordered" evidence="4">
    <location>
        <begin position="194"/>
        <end position="216"/>
    </location>
</feature>
<evidence type="ECO:0000256" key="2">
    <source>
        <dbReference type="ARBA" id="ARBA00008018"/>
    </source>
</evidence>
<feature type="domain" description="DNA/RNA-binding protein Alba-like" evidence="5">
    <location>
        <begin position="38"/>
        <end position="100"/>
    </location>
</feature>
<reference evidence="6" key="3">
    <citation type="submission" date="2025-09" db="UniProtKB">
        <authorList>
            <consortium name="Ensembl"/>
        </authorList>
    </citation>
    <scope>IDENTIFICATION</scope>
    <source>
        <strain evidence="6">Glennie</strain>
    </source>
</reference>
<keyword evidence="3" id="KW-0539">Nucleus</keyword>
<reference evidence="6" key="2">
    <citation type="submission" date="2025-08" db="UniProtKB">
        <authorList>
            <consortium name="Ensembl"/>
        </authorList>
    </citation>
    <scope>IDENTIFICATION</scope>
    <source>
        <strain evidence="6">Glennie</strain>
    </source>
</reference>
<dbReference type="GO" id="GO:0003723">
    <property type="term" value="F:RNA binding"/>
    <property type="evidence" value="ECO:0000318"/>
    <property type="project" value="GO_Central"/>
</dbReference>
<dbReference type="Gene3D" id="3.30.110.20">
    <property type="entry name" value="Alba-like domain"/>
    <property type="match status" value="1"/>
</dbReference>
<dbReference type="GeneTree" id="ENSGT00390000002564"/>
<dbReference type="Ensembl" id="ENSOANT00000071721.1">
    <property type="protein sequence ID" value="ENSOANP00000038102.1"/>
    <property type="gene ID" value="ENSOANG00000050022.1"/>
</dbReference>
<feature type="region of interest" description="Disordered" evidence="4">
    <location>
        <begin position="1"/>
        <end position="27"/>
    </location>
</feature>
<dbReference type="GO" id="GO:0000172">
    <property type="term" value="C:ribonuclease MRP complex"/>
    <property type="evidence" value="ECO:0000318"/>
    <property type="project" value="GO_Central"/>
</dbReference>
<evidence type="ECO:0000259" key="5">
    <source>
        <dbReference type="Pfam" id="PF01918"/>
    </source>
</evidence>
<feature type="compositionally biased region" description="Pro residues" evidence="4">
    <location>
        <begin position="207"/>
        <end position="216"/>
    </location>
</feature>
<dbReference type="GO" id="GO:0001682">
    <property type="term" value="P:tRNA 5'-leader removal"/>
    <property type="evidence" value="ECO:0000318"/>
    <property type="project" value="GO_Central"/>
</dbReference>
<name>A0A6I8NAB5_ORNAN</name>
<evidence type="ECO:0000313" key="6">
    <source>
        <dbReference type="Ensembl" id="ENSOANP00000038102.1"/>
    </source>
</evidence>
<evidence type="ECO:0000256" key="4">
    <source>
        <dbReference type="SAM" id="MobiDB-lite"/>
    </source>
</evidence>
<keyword evidence="7" id="KW-1185">Reference proteome</keyword>
<dbReference type="AlphaFoldDB" id="A0A6I8NAB5"/>
<dbReference type="PANTHER" id="PTHR13516">
    <property type="entry name" value="RIBONUCLEASE P SUBUNIT P25"/>
    <property type="match status" value="1"/>
</dbReference>
<dbReference type="InterPro" id="IPR036882">
    <property type="entry name" value="Alba-like_dom_sf"/>
</dbReference>
<dbReference type="Proteomes" id="UP000002279">
    <property type="component" value="Chromosome 5"/>
</dbReference>
<dbReference type="Bgee" id="ENSOANG00000050022">
    <property type="expression patterns" value="Expressed in brain and 4 other cell types or tissues"/>
</dbReference>
<dbReference type="Pfam" id="PF01918">
    <property type="entry name" value="Alba"/>
    <property type="match status" value="1"/>
</dbReference>